<dbReference type="STRING" id="4540.A0A3L6T3F8"/>
<reference evidence="4" key="1">
    <citation type="journal article" date="2019" name="Nat. Commun.">
        <title>The genome of broomcorn millet.</title>
        <authorList>
            <person name="Zou C."/>
            <person name="Miki D."/>
            <person name="Li D."/>
            <person name="Tang Q."/>
            <person name="Xiao L."/>
            <person name="Rajput S."/>
            <person name="Deng P."/>
            <person name="Jia W."/>
            <person name="Huang R."/>
            <person name="Zhang M."/>
            <person name="Sun Y."/>
            <person name="Hu J."/>
            <person name="Fu X."/>
            <person name="Schnable P.S."/>
            <person name="Li F."/>
            <person name="Zhang H."/>
            <person name="Feng B."/>
            <person name="Zhu X."/>
            <person name="Liu R."/>
            <person name="Schnable J.C."/>
            <person name="Zhu J.-K."/>
            <person name="Zhang H."/>
        </authorList>
    </citation>
    <scope>NUCLEOTIDE SEQUENCE [LARGE SCALE GENOMIC DNA]</scope>
</reference>
<sequence>MPRVASRTPSAISSGQSTGRSTTPSSSSSSVRSGTTPSVSAGMGVPLEQEEGSTPAPATPTGVEFVSPPSRGVDLDNDHDDGAPLRFRKLDDILASSDPVEQQELMMAVGDGEPATFEEARREQSWIKAMREEMASIEQNSTWKLVDLPRGHKTIGLKWVFKLKRDEAGNVVKHKARLVAKGYVQQRGLTLMKCLLQLQGWNQSGCYSQLQHKRAGMCIIWMSNLHS</sequence>
<feature type="domain" description="Reverse transcriptase Ty1/copia-type" evidence="2">
    <location>
        <begin position="140"/>
        <end position="189"/>
    </location>
</feature>
<comment type="caution">
    <text evidence="3">The sequence shown here is derived from an EMBL/GenBank/DDBJ whole genome shotgun (WGS) entry which is preliminary data.</text>
</comment>
<evidence type="ECO:0000313" key="4">
    <source>
        <dbReference type="Proteomes" id="UP000275267"/>
    </source>
</evidence>
<keyword evidence="4" id="KW-1185">Reference proteome</keyword>
<protein>
    <recommendedName>
        <fullName evidence="2">Reverse transcriptase Ty1/copia-type domain-containing protein</fullName>
    </recommendedName>
</protein>
<feature type="region of interest" description="Disordered" evidence="1">
    <location>
        <begin position="1"/>
        <end position="83"/>
    </location>
</feature>
<gene>
    <name evidence="3" type="ORF">C2845_PM05G13740</name>
</gene>
<feature type="compositionally biased region" description="Low complexity" evidence="1">
    <location>
        <begin position="13"/>
        <end position="40"/>
    </location>
</feature>
<evidence type="ECO:0000313" key="3">
    <source>
        <dbReference type="EMBL" id="RLN31260.1"/>
    </source>
</evidence>
<evidence type="ECO:0000256" key="1">
    <source>
        <dbReference type="SAM" id="MobiDB-lite"/>
    </source>
</evidence>
<dbReference type="Proteomes" id="UP000275267">
    <property type="component" value="Unassembled WGS sequence"/>
</dbReference>
<dbReference type="OrthoDB" id="1930494at2759"/>
<dbReference type="EMBL" id="PQIB02000003">
    <property type="protein sequence ID" value="RLN31260.1"/>
    <property type="molecule type" value="Genomic_DNA"/>
</dbReference>
<dbReference type="AlphaFoldDB" id="A0A3L6T3F8"/>
<feature type="compositionally biased region" description="Basic and acidic residues" evidence="1">
    <location>
        <begin position="73"/>
        <end position="83"/>
    </location>
</feature>
<dbReference type="Pfam" id="PF07727">
    <property type="entry name" value="RVT_2"/>
    <property type="match status" value="1"/>
</dbReference>
<dbReference type="InterPro" id="IPR013103">
    <property type="entry name" value="RVT_2"/>
</dbReference>
<evidence type="ECO:0000259" key="2">
    <source>
        <dbReference type="Pfam" id="PF07727"/>
    </source>
</evidence>
<accession>A0A3L6T3F8</accession>
<organism evidence="3 4">
    <name type="scientific">Panicum miliaceum</name>
    <name type="common">Proso millet</name>
    <name type="synonym">Broomcorn millet</name>
    <dbReference type="NCBI Taxonomy" id="4540"/>
    <lineage>
        <taxon>Eukaryota</taxon>
        <taxon>Viridiplantae</taxon>
        <taxon>Streptophyta</taxon>
        <taxon>Embryophyta</taxon>
        <taxon>Tracheophyta</taxon>
        <taxon>Spermatophyta</taxon>
        <taxon>Magnoliopsida</taxon>
        <taxon>Liliopsida</taxon>
        <taxon>Poales</taxon>
        <taxon>Poaceae</taxon>
        <taxon>PACMAD clade</taxon>
        <taxon>Panicoideae</taxon>
        <taxon>Panicodae</taxon>
        <taxon>Paniceae</taxon>
        <taxon>Panicinae</taxon>
        <taxon>Panicum</taxon>
        <taxon>Panicum sect. Panicum</taxon>
    </lineage>
</organism>
<proteinExistence type="predicted"/>
<name>A0A3L6T3F8_PANMI</name>